<sequence>MGIPSRILMALTAVGITTATQSISLSNFTPRIENLPTTCQNAYITGIEGCTKDDFGTGALCSAKCVQGLVKISDLVAVACQTVNVPDTSIIGVFLLSRGVQALCPGITVVTKSSTTKSTQSVQSTQTTTSQSLSSTTTSQARTTASASSAPSTQSSGASTSSSATTSPTPTQTNQATTQPPSTLQSQLTTDTRTPPPASSQTGSQQANAGGGSPFDIGATASASQLHLGSTTVLATLLLAILIPILS</sequence>
<dbReference type="OrthoDB" id="5427833at2759"/>
<feature type="compositionally biased region" description="Low complexity" evidence="1">
    <location>
        <begin position="115"/>
        <end position="183"/>
    </location>
</feature>
<protein>
    <recommendedName>
        <fullName evidence="5">Extracellular membrane protein CFEM domain-containing protein</fullName>
    </recommendedName>
</protein>
<evidence type="ECO:0000256" key="1">
    <source>
        <dbReference type="SAM" id="MobiDB-lite"/>
    </source>
</evidence>
<evidence type="ECO:0008006" key="5">
    <source>
        <dbReference type="Google" id="ProtNLM"/>
    </source>
</evidence>
<reference evidence="3" key="1">
    <citation type="journal article" date="2020" name="Stud. Mycol.">
        <title>101 Dothideomycetes genomes: a test case for predicting lifestyles and emergence of pathogens.</title>
        <authorList>
            <person name="Haridas S."/>
            <person name="Albert R."/>
            <person name="Binder M."/>
            <person name="Bloem J."/>
            <person name="Labutti K."/>
            <person name="Salamov A."/>
            <person name="Andreopoulos B."/>
            <person name="Baker S."/>
            <person name="Barry K."/>
            <person name="Bills G."/>
            <person name="Bluhm B."/>
            <person name="Cannon C."/>
            <person name="Castanera R."/>
            <person name="Culley D."/>
            <person name="Daum C."/>
            <person name="Ezra D."/>
            <person name="Gonzalez J."/>
            <person name="Henrissat B."/>
            <person name="Kuo A."/>
            <person name="Liang C."/>
            <person name="Lipzen A."/>
            <person name="Lutzoni F."/>
            <person name="Magnuson J."/>
            <person name="Mondo S."/>
            <person name="Nolan M."/>
            <person name="Ohm R."/>
            <person name="Pangilinan J."/>
            <person name="Park H.-J."/>
            <person name="Ramirez L."/>
            <person name="Alfaro M."/>
            <person name="Sun H."/>
            <person name="Tritt A."/>
            <person name="Yoshinaga Y."/>
            <person name="Zwiers L.-H."/>
            <person name="Turgeon B."/>
            <person name="Goodwin S."/>
            <person name="Spatafora J."/>
            <person name="Crous P."/>
            <person name="Grigoriev I."/>
        </authorList>
    </citation>
    <scope>NUCLEOTIDE SEQUENCE</scope>
    <source>
        <strain evidence="3">CBS 473.64</strain>
    </source>
</reference>
<keyword evidence="4" id="KW-1185">Reference proteome</keyword>
<feature type="chain" id="PRO_5025544802" description="Extracellular membrane protein CFEM domain-containing protein" evidence="2">
    <location>
        <begin position="20"/>
        <end position="247"/>
    </location>
</feature>
<evidence type="ECO:0000313" key="4">
    <source>
        <dbReference type="Proteomes" id="UP000799753"/>
    </source>
</evidence>
<feature type="signal peptide" evidence="2">
    <location>
        <begin position="1"/>
        <end position="19"/>
    </location>
</feature>
<evidence type="ECO:0000313" key="3">
    <source>
        <dbReference type="EMBL" id="KAF2643940.1"/>
    </source>
</evidence>
<name>A0A6A6S8P2_9PLEO</name>
<feature type="compositionally biased region" description="Polar residues" evidence="1">
    <location>
        <begin position="184"/>
        <end position="208"/>
    </location>
</feature>
<organism evidence="3 4">
    <name type="scientific">Massarina eburnea CBS 473.64</name>
    <dbReference type="NCBI Taxonomy" id="1395130"/>
    <lineage>
        <taxon>Eukaryota</taxon>
        <taxon>Fungi</taxon>
        <taxon>Dikarya</taxon>
        <taxon>Ascomycota</taxon>
        <taxon>Pezizomycotina</taxon>
        <taxon>Dothideomycetes</taxon>
        <taxon>Pleosporomycetidae</taxon>
        <taxon>Pleosporales</taxon>
        <taxon>Massarineae</taxon>
        <taxon>Massarinaceae</taxon>
        <taxon>Massarina</taxon>
    </lineage>
</organism>
<dbReference type="EMBL" id="MU006779">
    <property type="protein sequence ID" value="KAF2643940.1"/>
    <property type="molecule type" value="Genomic_DNA"/>
</dbReference>
<dbReference type="AlphaFoldDB" id="A0A6A6S8P2"/>
<accession>A0A6A6S8P2</accession>
<keyword evidence="2" id="KW-0732">Signal</keyword>
<gene>
    <name evidence="3" type="ORF">P280DRAFT_477377</name>
</gene>
<dbReference type="Proteomes" id="UP000799753">
    <property type="component" value="Unassembled WGS sequence"/>
</dbReference>
<proteinExistence type="predicted"/>
<feature type="region of interest" description="Disordered" evidence="1">
    <location>
        <begin position="115"/>
        <end position="216"/>
    </location>
</feature>
<evidence type="ECO:0000256" key="2">
    <source>
        <dbReference type="SAM" id="SignalP"/>
    </source>
</evidence>